<proteinExistence type="predicted"/>
<reference evidence="1 2" key="1">
    <citation type="journal article" date="2018" name="Environ. Microbiol.">
        <title>New archaeal viruses discovered by metagenomic analysis of viral communities in enrichment cultures.</title>
        <authorList>
            <person name="Liu Y."/>
            <person name="Brandt D."/>
            <person name="Ishino S."/>
            <person name="Ishino Y."/>
            <person name="Koonin E.V."/>
            <person name="Kalinowski J."/>
            <person name="Krupovic M."/>
            <person name="Prangishvili D."/>
        </authorList>
    </citation>
    <scope>NUCLEOTIDE SEQUENCE [LARGE SCALE GENOMIC DNA]</scope>
</reference>
<evidence type="ECO:0000313" key="1">
    <source>
        <dbReference type="EMBL" id="AZI76043.1"/>
    </source>
</evidence>
<sequence length="181" mass="19365">MSESVTQQVFNFAVTKSQPFGGYVYSTNLTASTSSAVTSTQLTPLNLSITLGQITLSGNSLVIPATQIWYLTDSYISASDYSNITNGAEADGVILIYKDGVKLMLTTPLISSMSISNPARTHLAQAVKYSPQSILTMYFNPTKPATASTSYPNTVYFTVVVVDFSYAQNPARAVVSANAVM</sequence>
<evidence type="ECO:0000313" key="2">
    <source>
        <dbReference type="Proteomes" id="UP000272463"/>
    </source>
</evidence>
<name>A0A3Q8Q466_9VIRU</name>
<protein>
    <submittedName>
        <fullName evidence="1">Putative major capsid protein</fullName>
    </submittedName>
</protein>
<dbReference type="Proteomes" id="UP000272463">
    <property type="component" value="Segment"/>
</dbReference>
<dbReference type="EMBL" id="MK064567">
    <property type="protein sequence ID" value="AZI76043.1"/>
    <property type="molecule type" value="Genomic_DNA"/>
</dbReference>
<gene>
    <name evidence="1" type="ORF">SPV2_gp44</name>
</gene>
<keyword evidence="2" id="KW-1185">Reference proteome</keyword>
<organism evidence="1 2">
    <name type="scientific">Sulfolobus polyhedral virus 2</name>
    <dbReference type="NCBI Taxonomy" id="2493125"/>
    <lineage>
        <taxon>Viruses</taxon>
        <taxon>Viruses incertae sedis</taxon>
        <taxon>Portogloboviridae</taxon>
        <taxon>Alphaportoglobovirus</taxon>
        <taxon>Alphaportoglobovirus umijigokuense</taxon>
    </lineage>
</organism>
<dbReference type="Pfam" id="PF25646">
    <property type="entry name" value="SPV1_VP4"/>
    <property type="match status" value="1"/>
</dbReference>
<dbReference type="InterPro" id="IPR057964">
    <property type="entry name" value="SPV1_VP4"/>
</dbReference>
<accession>A0A3Q8Q466</accession>